<keyword evidence="5 6" id="KW-0472">Membrane</keyword>
<feature type="transmembrane region" description="Helical" evidence="6">
    <location>
        <begin position="34"/>
        <end position="55"/>
    </location>
</feature>
<keyword evidence="2" id="KW-1003">Cell membrane</keyword>
<sequence>MRSVGLVVVGIVASGLLINAYLAIVARSLTAAEYAYFGAFWSLAQVAGFGMFLSIEQETARLLQTPRRPLGVLRAVLLTAATMAVALLAVVALGWPLLSKAFGGQSVTVVAVGVLCLVSAGQFVVRGALIGMDRMGRHAAIMLLDSALRVGLAALVATLMTTPGSPEFAWTLVVAIGLAHAPQLLSLLRRRTRAATEPDPAAGRLAPRAVWTAVAPLLMGSLCAQLLLNGPPVLVPVLAQNQMDVTRAGQFLAVFTLARIPLFLVVPLQTALLPIFTSILHAGDRTALVRVVRWLSLGLLALAAAALGLGFLIGPWLVGLIFGPAYVLPGSHVALLAVGVAAYIGLVLVTQVLVASVRHRLVAWSWLSGLLVAGVVLAVVPDLLLRAELAFLLGSAAGWLVGTGLVLSERRERELQSVS</sequence>
<feature type="transmembrane region" description="Helical" evidence="6">
    <location>
        <begin position="209"/>
        <end position="228"/>
    </location>
</feature>
<evidence type="ECO:0000256" key="5">
    <source>
        <dbReference type="ARBA" id="ARBA00023136"/>
    </source>
</evidence>
<dbReference type="EMBL" id="JAAXKY010000077">
    <property type="protein sequence ID" value="NMH79756.1"/>
    <property type="molecule type" value="Genomic_DNA"/>
</dbReference>
<evidence type="ECO:0008006" key="9">
    <source>
        <dbReference type="Google" id="ProtNLM"/>
    </source>
</evidence>
<feature type="transmembrane region" description="Helical" evidence="6">
    <location>
        <begin position="387"/>
        <end position="407"/>
    </location>
</feature>
<feature type="transmembrane region" description="Helical" evidence="6">
    <location>
        <begin position="107"/>
        <end position="129"/>
    </location>
</feature>
<feature type="transmembrane region" description="Helical" evidence="6">
    <location>
        <begin position="294"/>
        <end position="327"/>
    </location>
</feature>
<reference evidence="7 8" key="1">
    <citation type="submission" date="2020-04" db="EMBL/GenBank/DDBJ databases">
        <authorList>
            <person name="Klaysubun C."/>
            <person name="Duangmal K."/>
            <person name="Lipun K."/>
        </authorList>
    </citation>
    <scope>NUCLEOTIDE SEQUENCE [LARGE SCALE GENOMIC DNA]</scope>
    <source>
        <strain evidence="7 8">JCM 11839</strain>
    </source>
</reference>
<evidence type="ECO:0000256" key="1">
    <source>
        <dbReference type="ARBA" id="ARBA00004651"/>
    </source>
</evidence>
<feature type="transmembrane region" description="Helical" evidence="6">
    <location>
        <begin position="7"/>
        <end position="28"/>
    </location>
</feature>
<evidence type="ECO:0000256" key="6">
    <source>
        <dbReference type="SAM" id="Phobius"/>
    </source>
</evidence>
<organism evidence="7 8">
    <name type="scientific">Pseudonocardia xinjiangensis</name>
    <dbReference type="NCBI Taxonomy" id="75289"/>
    <lineage>
        <taxon>Bacteria</taxon>
        <taxon>Bacillati</taxon>
        <taxon>Actinomycetota</taxon>
        <taxon>Actinomycetes</taxon>
        <taxon>Pseudonocardiales</taxon>
        <taxon>Pseudonocardiaceae</taxon>
        <taxon>Pseudonocardia</taxon>
    </lineage>
</organism>
<evidence type="ECO:0000313" key="7">
    <source>
        <dbReference type="EMBL" id="NMH79756.1"/>
    </source>
</evidence>
<keyword evidence="3 6" id="KW-0812">Transmembrane</keyword>
<dbReference type="Proteomes" id="UP001296706">
    <property type="component" value="Unassembled WGS sequence"/>
</dbReference>
<feature type="transmembrane region" description="Helical" evidence="6">
    <location>
        <begin position="333"/>
        <end position="354"/>
    </location>
</feature>
<gene>
    <name evidence="7" type="ORF">HF577_22015</name>
</gene>
<protein>
    <recommendedName>
        <fullName evidence="9">O-antigen/teichoic acid export membrane protein</fullName>
    </recommendedName>
</protein>
<evidence type="ECO:0000313" key="8">
    <source>
        <dbReference type="Proteomes" id="UP001296706"/>
    </source>
</evidence>
<dbReference type="PANTHER" id="PTHR30250">
    <property type="entry name" value="PST FAMILY PREDICTED COLANIC ACID TRANSPORTER"/>
    <property type="match status" value="1"/>
</dbReference>
<proteinExistence type="predicted"/>
<feature type="transmembrane region" description="Helical" evidence="6">
    <location>
        <begin position="248"/>
        <end position="273"/>
    </location>
</feature>
<dbReference type="InterPro" id="IPR050833">
    <property type="entry name" value="Poly_Biosynth_Transport"/>
</dbReference>
<keyword evidence="4 6" id="KW-1133">Transmembrane helix</keyword>
<feature type="transmembrane region" description="Helical" evidence="6">
    <location>
        <begin position="168"/>
        <end position="188"/>
    </location>
</feature>
<name>A0ABX1RH82_9PSEU</name>
<evidence type="ECO:0000256" key="4">
    <source>
        <dbReference type="ARBA" id="ARBA00022989"/>
    </source>
</evidence>
<evidence type="ECO:0000256" key="2">
    <source>
        <dbReference type="ARBA" id="ARBA00022475"/>
    </source>
</evidence>
<feature type="transmembrane region" description="Helical" evidence="6">
    <location>
        <begin position="141"/>
        <end position="162"/>
    </location>
</feature>
<feature type="transmembrane region" description="Helical" evidence="6">
    <location>
        <begin position="361"/>
        <end position="381"/>
    </location>
</feature>
<evidence type="ECO:0000256" key="3">
    <source>
        <dbReference type="ARBA" id="ARBA00022692"/>
    </source>
</evidence>
<accession>A0ABX1RH82</accession>
<dbReference type="RefSeq" id="WP_169397819.1">
    <property type="nucleotide sequence ID" value="NZ_BAAAJH010000001.1"/>
</dbReference>
<comment type="caution">
    <text evidence="7">The sequence shown here is derived from an EMBL/GenBank/DDBJ whole genome shotgun (WGS) entry which is preliminary data.</text>
</comment>
<dbReference type="PANTHER" id="PTHR30250:SF11">
    <property type="entry name" value="O-ANTIGEN TRANSPORTER-RELATED"/>
    <property type="match status" value="1"/>
</dbReference>
<comment type="subcellular location">
    <subcellularLocation>
        <location evidence="1">Cell membrane</location>
        <topology evidence="1">Multi-pass membrane protein</topology>
    </subcellularLocation>
</comment>
<keyword evidence="8" id="KW-1185">Reference proteome</keyword>
<feature type="transmembrane region" description="Helical" evidence="6">
    <location>
        <begin position="75"/>
        <end position="95"/>
    </location>
</feature>